<dbReference type="AlphaFoldDB" id="A0A4R2RFC1"/>
<dbReference type="InterPro" id="IPR006076">
    <property type="entry name" value="FAD-dep_OxRdtase"/>
</dbReference>
<accession>A0A4R2RFC1</accession>
<name>A0A4R2RFC1_9RHOB</name>
<dbReference type="Gene3D" id="3.50.50.60">
    <property type="entry name" value="FAD/NAD(P)-binding domain"/>
    <property type="match status" value="1"/>
</dbReference>
<evidence type="ECO:0000256" key="1">
    <source>
        <dbReference type="ARBA" id="ARBA00023002"/>
    </source>
</evidence>
<proteinExistence type="predicted"/>
<reference evidence="3 4" key="1">
    <citation type="submission" date="2019-03" db="EMBL/GenBank/DDBJ databases">
        <title>Genomic Encyclopedia of Type Strains, Phase IV (KMG-IV): sequencing the most valuable type-strain genomes for metagenomic binning, comparative biology and taxonomic classification.</title>
        <authorList>
            <person name="Goeker M."/>
        </authorList>
    </citation>
    <scope>NUCLEOTIDE SEQUENCE [LARGE SCALE GENOMIC DNA]</scope>
    <source>
        <strain evidence="3 4">DSM 24766</strain>
    </source>
</reference>
<gene>
    <name evidence="3" type="ORF">EV663_10552</name>
</gene>
<evidence type="ECO:0000259" key="2">
    <source>
        <dbReference type="Pfam" id="PF01266"/>
    </source>
</evidence>
<dbReference type="Gene3D" id="3.30.9.10">
    <property type="entry name" value="D-Amino Acid Oxidase, subunit A, domain 2"/>
    <property type="match status" value="1"/>
</dbReference>
<organism evidence="3 4">
    <name type="scientific">Rhodovulum bhavnagarense</name>
    <dbReference type="NCBI Taxonomy" id="992286"/>
    <lineage>
        <taxon>Bacteria</taxon>
        <taxon>Pseudomonadati</taxon>
        <taxon>Pseudomonadota</taxon>
        <taxon>Alphaproteobacteria</taxon>
        <taxon>Rhodobacterales</taxon>
        <taxon>Paracoccaceae</taxon>
        <taxon>Rhodovulum</taxon>
    </lineage>
</organism>
<dbReference type="Pfam" id="PF01266">
    <property type="entry name" value="DAO"/>
    <property type="match status" value="1"/>
</dbReference>
<dbReference type="GO" id="GO:0016491">
    <property type="term" value="F:oxidoreductase activity"/>
    <property type="evidence" value="ECO:0007669"/>
    <property type="project" value="UniProtKB-KW"/>
</dbReference>
<dbReference type="GO" id="GO:0005737">
    <property type="term" value="C:cytoplasm"/>
    <property type="evidence" value="ECO:0007669"/>
    <property type="project" value="TreeGrafter"/>
</dbReference>
<evidence type="ECO:0000313" key="3">
    <source>
        <dbReference type="EMBL" id="TCP61334.1"/>
    </source>
</evidence>
<keyword evidence="1" id="KW-0560">Oxidoreductase</keyword>
<protein>
    <submittedName>
        <fullName evidence="3">Glycine/D-amino acid oxidase-like deaminating enzyme</fullName>
    </submittedName>
</protein>
<feature type="domain" description="FAD dependent oxidoreductase" evidence="2">
    <location>
        <begin position="41"/>
        <end position="401"/>
    </location>
</feature>
<comment type="caution">
    <text evidence="3">The sequence shown here is derived from an EMBL/GenBank/DDBJ whole genome shotgun (WGS) entry which is preliminary data.</text>
</comment>
<dbReference type="EMBL" id="SLXU01000005">
    <property type="protein sequence ID" value="TCP61334.1"/>
    <property type="molecule type" value="Genomic_DNA"/>
</dbReference>
<dbReference type="RefSeq" id="WP_243697898.1">
    <property type="nucleotide sequence ID" value="NZ_SLXU01000005.1"/>
</dbReference>
<dbReference type="InterPro" id="IPR036188">
    <property type="entry name" value="FAD/NAD-bd_sf"/>
</dbReference>
<dbReference type="Proteomes" id="UP000295050">
    <property type="component" value="Unassembled WGS sequence"/>
</dbReference>
<dbReference type="SUPFAM" id="SSF51905">
    <property type="entry name" value="FAD/NAD(P)-binding domain"/>
    <property type="match status" value="1"/>
</dbReference>
<dbReference type="PANTHER" id="PTHR13847">
    <property type="entry name" value="SARCOSINE DEHYDROGENASE-RELATED"/>
    <property type="match status" value="1"/>
</dbReference>
<evidence type="ECO:0000313" key="4">
    <source>
        <dbReference type="Proteomes" id="UP000295050"/>
    </source>
</evidence>
<keyword evidence="4" id="KW-1185">Reference proteome</keyword>
<dbReference type="PANTHER" id="PTHR13847:SF281">
    <property type="entry name" value="FAD DEPENDENT OXIDOREDUCTASE DOMAIN-CONTAINING PROTEIN"/>
    <property type="match status" value="1"/>
</dbReference>
<sequence length="444" mass="47953">MLRRIYEDAAYAAGALDGCYWTQTAPAPACPSLHGTASTEFAVIGAGDTGLSAALALAEAGADVALLDLHAPGWGASGRNGGFVCLGGAWLGRSGLVRRYGEAGLAAYRMAERRAIEAVAALIENHGMAVDRHSDGEVVLLHKKGAIKVLEKAAREIRHDHGIAARVLAPEELVVEGLSGPRFHGGLHVELGFAVNPRKLVLGLAEAAGRAGARLYANSPVQRITHENGRHVLETPGGRLSARNVILATNGYSAENLPGWMRARYLPVQSSVLVTRPLGADEIAEQGWFSELMAYDTRSLLHYFRLLPERRFLFGMRGGIGWTPATHARIRRQMRADFEAMFPAWKSIETPFFWSGLVNLNRSLIPFAGPIAGDNTFFAAFGYHGNGIAHGIWAGAQVARLAMGQPAPDLPDFYRQPPPRFELGAYRRAALRGAYPLLTVLDRL</sequence>